<dbReference type="STRING" id="1035309.A0A2C5WYV4"/>
<feature type="region of interest" description="Disordered" evidence="1">
    <location>
        <begin position="1"/>
        <end position="27"/>
    </location>
</feature>
<dbReference type="Pfam" id="PF19026">
    <property type="entry name" value="UBA_HYPK"/>
    <property type="match status" value="1"/>
</dbReference>
<dbReference type="AlphaFoldDB" id="A0A2C5WYV4"/>
<gene>
    <name evidence="3" type="ORF">CFIMG_004195RA</name>
</gene>
<evidence type="ECO:0000313" key="4">
    <source>
        <dbReference type="Proteomes" id="UP000222788"/>
    </source>
</evidence>
<protein>
    <recommendedName>
        <fullName evidence="2">Nascent polypeptide-associated complex subunit alpha-like UBA domain-containing protein</fullName>
    </recommendedName>
</protein>
<accession>A0A2C5WYV4</accession>
<dbReference type="GO" id="GO:0050821">
    <property type="term" value="P:protein stabilization"/>
    <property type="evidence" value="ECO:0007669"/>
    <property type="project" value="TreeGrafter"/>
</dbReference>
<feature type="domain" description="Nascent polypeptide-associated complex subunit alpha-like UBA" evidence="2">
    <location>
        <begin position="74"/>
        <end position="114"/>
    </location>
</feature>
<organism evidence="3 4">
    <name type="scientific">Ceratocystis fimbriata CBS 114723</name>
    <dbReference type="NCBI Taxonomy" id="1035309"/>
    <lineage>
        <taxon>Eukaryota</taxon>
        <taxon>Fungi</taxon>
        <taxon>Dikarya</taxon>
        <taxon>Ascomycota</taxon>
        <taxon>Pezizomycotina</taxon>
        <taxon>Sordariomycetes</taxon>
        <taxon>Hypocreomycetidae</taxon>
        <taxon>Microascales</taxon>
        <taxon>Ceratocystidaceae</taxon>
        <taxon>Ceratocystis</taxon>
    </lineage>
</organism>
<reference evidence="3 4" key="2">
    <citation type="journal article" date="2013" name="IMA Fungus">
        <title>IMA Genome-F 1: Ceratocystis fimbriata: Draft nuclear genome sequence for the plant pathogen, Ceratocystis fimbriata.</title>
        <authorList>
            <person name="Wilken P.M."/>
            <person name="Steenkamp E.T."/>
            <person name="Wingfield M.J."/>
            <person name="de Beer Z.W."/>
            <person name="Wingfield B.D."/>
        </authorList>
    </citation>
    <scope>NUCLEOTIDE SEQUENCE [LARGE SCALE GENOMIC DNA]</scope>
    <source>
        <strain evidence="3 4">CBS 114723</strain>
    </source>
</reference>
<dbReference type="GO" id="GO:0043066">
    <property type="term" value="P:negative regulation of apoptotic process"/>
    <property type="evidence" value="ECO:0007669"/>
    <property type="project" value="TreeGrafter"/>
</dbReference>
<evidence type="ECO:0000313" key="3">
    <source>
        <dbReference type="EMBL" id="PHH51187.1"/>
    </source>
</evidence>
<dbReference type="InterPro" id="IPR044034">
    <property type="entry name" value="NAC-like_UBA"/>
</dbReference>
<comment type="caution">
    <text evidence="3">The sequence shown here is derived from an EMBL/GenBank/DDBJ whole genome shotgun (WGS) entry which is preliminary data.</text>
</comment>
<dbReference type="PANTHER" id="PTHR31184">
    <property type="entry name" value="HUNTINGTIN-INTERACTING PROTEIN K FAMILY MEMBER"/>
    <property type="match status" value="1"/>
</dbReference>
<evidence type="ECO:0000256" key="1">
    <source>
        <dbReference type="SAM" id="MobiDB-lite"/>
    </source>
</evidence>
<dbReference type="OrthoDB" id="285219at2759"/>
<dbReference type="EMBL" id="APWK03000101">
    <property type="protein sequence ID" value="PHH51187.1"/>
    <property type="molecule type" value="Genomic_DNA"/>
</dbReference>
<keyword evidence="4" id="KW-1185">Reference proteome</keyword>
<proteinExistence type="predicted"/>
<dbReference type="InterPro" id="IPR052617">
    <property type="entry name" value="Huntingtin-int_K"/>
</dbReference>
<dbReference type="PANTHER" id="PTHR31184:SF2">
    <property type="entry name" value="HUNTINGTIN-INTERACTING PROTEIN K"/>
    <property type="match status" value="1"/>
</dbReference>
<dbReference type="Proteomes" id="UP000222788">
    <property type="component" value="Unassembled WGS sequence"/>
</dbReference>
<reference evidence="3 4" key="1">
    <citation type="journal article" date="2013" name="Fungal Biol.">
        <title>Analysis of microsatellite markers in the genome of the plant pathogen Ceratocystis fimbriata.</title>
        <authorList>
            <person name="Simpson M.C."/>
            <person name="Wilken P.M."/>
            <person name="Coetzee M.P."/>
            <person name="Wingfield M.J."/>
            <person name="Wingfield B.D."/>
        </authorList>
    </citation>
    <scope>NUCLEOTIDE SEQUENCE [LARGE SCALE GENOMIC DNA]</scope>
    <source>
        <strain evidence="3 4">CBS 114723</strain>
    </source>
</reference>
<name>A0A2C5WYV4_9PEZI</name>
<sequence>MSEKPINTVDADEESQNSAAKSAEDRKAASAMAALDINGTDDSNGANAVDQDAMNKAIKGLSKGGAAKTAAKAVKVDQADVLLLTEQLELNKLKATELLKQHDGNAVKAMVAFIGA</sequence>
<evidence type="ECO:0000259" key="2">
    <source>
        <dbReference type="Pfam" id="PF19026"/>
    </source>
</evidence>